<organism evidence="1 2">
    <name type="scientific">Pseudoxanthomonas mexicana</name>
    <dbReference type="NCBI Taxonomy" id="128785"/>
    <lineage>
        <taxon>Bacteria</taxon>
        <taxon>Pseudomonadati</taxon>
        <taxon>Pseudomonadota</taxon>
        <taxon>Gammaproteobacteria</taxon>
        <taxon>Lysobacterales</taxon>
        <taxon>Lysobacteraceae</taxon>
        <taxon>Pseudoxanthomonas</taxon>
    </lineage>
</organism>
<evidence type="ECO:0000313" key="1">
    <source>
        <dbReference type="EMBL" id="QND79185.1"/>
    </source>
</evidence>
<protein>
    <submittedName>
        <fullName evidence="1">Uncharacterized protein</fullName>
    </submittedName>
</protein>
<sequence length="310" mass="35356">MKRILKLERHLPEFEAGASVRAAIGLSGLSPDALKRFGFLDPFDVGQTVLPSVHLGPAARRNASGFEVVHRDSPMEEVFRLQSWRRKEWRGSHQVEVDDFILRSYKRYPRTYVAGSGIEFTIFQRDDGQRFVASPVYDTATESDELLVAANLVVEGFADVEFLRADLLPVLKTPIKRLNWEVFPRGRVPWDRVRKELERVIEKTPPSIQPVIRARTSQVEKYGPDFAAIGRAGFYGYWVFGFTRQGLYVLESRMLDNATYVLGADWEVVSRLTKAEVINSDLAVARLVHDRSWPEKLDQVLRHVMPSKAA</sequence>
<gene>
    <name evidence="1" type="ORF">H4W19_12530</name>
</gene>
<dbReference type="RefSeq" id="WP_185894556.1">
    <property type="nucleotide sequence ID" value="NZ_CP060028.1"/>
</dbReference>
<dbReference type="EMBL" id="CP060028">
    <property type="protein sequence ID" value="QND79185.1"/>
    <property type="molecule type" value="Genomic_DNA"/>
</dbReference>
<reference evidence="1 2" key="1">
    <citation type="submission" date="2020-08" db="EMBL/GenBank/DDBJ databases">
        <title>Streptomycin resistant and MDR strain, P. mexicana.</title>
        <authorList>
            <person name="Ganesh-kumar S."/>
            <person name="Zhe T."/>
            <person name="Yu Z."/>
            <person name="Min Y."/>
        </authorList>
    </citation>
    <scope>NUCLEOTIDE SEQUENCE [LARGE SCALE GENOMIC DNA]</scope>
    <source>
        <strain evidence="1 2">GTZY</strain>
    </source>
</reference>
<name>A0ABX6R8Q5_PSEMX</name>
<dbReference type="Proteomes" id="UP000515506">
    <property type="component" value="Chromosome"/>
</dbReference>
<keyword evidence="2" id="KW-1185">Reference proteome</keyword>
<proteinExistence type="predicted"/>
<evidence type="ECO:0000313" key="2">
    <source>
        <dbReference type="Proteomes" id="UP000515506"/>
    </source>
</evidence>
<accession>A0ABX6R8Q5</accession>